<keyword evidence="2" id="KW-0547">Nucleotide-binding</keyword>
<dbReference type="InterPro" id="IPR050543">
    <property type="entry name" value="eIF2G"/>
</dbReference>
<keyword evidence="8" id="KW-1185">Reference proteome</keyword>
<dbReference type="GO" id="GO:0005525">
    <property type="term" value="F:GTP binding"/>
    <property type="evidence" value="ECO:0007669"/>
    <property type="project" value="UniProtKB-KW"/>
</dbReference>
<evidence type="ECO:0000313" key="8">
    <source>
        <dbReference type="Proteomes" id="UP000728185"/>
    </source>
</evidence>
<dbReference type="PROSITE" id="PS51722">
    <property type="entry name" value="G_TR_2"/>
    <property type="match status" value="1"/>
</dbReference>
<dbReference type="InterPro" id="IPR000795">
    <property type="entry name" value="T_Tr_GTP-bd_dom"/>
</dbReference>
<protein>
    <submittedName>
        <fullName evidence="7">Eukaryotic translation initiation factor 2 subunit 3</fullName>
    </submittedName>
</protein>
<name>A0A8E0VDX2_9TREM</name>
<evidence type="ECO:0000256" key="1">
    <source>
        <dbReference type="ARBA" id="ARBA00022540"/>
    </source>
</evidence>
<evidence type="ECO:0000256" key="2">
    <source>
        <dbReference type="ARBA" id="ARBA00022741"/>
    </source>
</evidence>
<dbReference type="GO" id="GO:0005829">
    <property type="term" value="C:cytosol"/>
    <property type="evidence" value="ECO:0007669"/>
    <property type="project" value="TreeGrafter"/>
</dbReference>
<comment type="caution">
    <text evidence="7">The sequence shown here is derived from an EMBL/GenBank/DDBJ whole genome shotgun (WGS) entry which is preliminary data.</text>
</comment>
<dbReference type="GO" id="GO:0003924">
    <property type="term" value="F:GTPase activity"/>
    <property type="evidence" value="ECO:0007669"/>
    <property type="project" value="InterPro"/>
</dbReference>
<keyword evidence="4" id="KW-0648">Protein biosynthesis</keyword>
<keyword evidence="3" id="KW-0378">Hydrolase</keyword>
<dbReference type="Gene3D" id="3.40.50.300">
    <property type="entry name" value="P-loop containing nucleotide triphosphate hydrolases"/>
    <property type="match status" value="1"/>
</dbReference>
<dbReference type="GO" id="GO:0000049">
    <property type="term" value="F:tRNA binding"/>
    <property type="evidence" value="ECO:0007669"/>
    <property type="project" value="TreeGrafter"/>
</dbReference>
<gene>
    <name evidence="7" type="ORF">FBUS_10944</name>
</gene>
<keyword evidence="1 7" id="KW-0396">Initiation factor</keyword>
<evidence type="ECO:0000256" key="4">
    <source>
        <dbReference type="ARBA" id="ARBA00022917"/>
    </source>
</evidence>
<evidence type="ECO:0000256" key="5">
    <source>
        <dbReference type="ARBA" id="ARBA00023134"/>
    </source>
</evidence>
<dbReference type="AlphaFoldDB" id="A0A8E0VDX2"/>
<dbReference type="PANTHER" id="PTHR42854:SF3">
    <property type="entry name" value="EUKARYOTIC TRANSLATION INITIATION FACTOR 2 SUBUNIT 3-RELATED"/>
    <property type="match status" value="1"/>
</dbReference>
<accession>A0A8E0VDX2</accession>
<dbReference type="InterPro" id="IPR027417">
    <property type="entry name" value="P-loop_NTPase"/>
</dbReference>
<keyword evidence="5" id="KW-0342">GTP-binding</keyword>
<dbReference type="GO" id="GO:0003743">
    <property type="term" value="F:translation initiation factor activity"/>
    <property type="evidence" value="ECO:0007669"/>
    <property type="project" value="UniProtKB-KW"/>
</dbReference>
<dbReference type="CDD" id="cd01888">
    <property type="entry name" value="eIF2_gamma"/>
    <property type="match status" value="1"/>
</dbReference>
<dbReference type="GO" id="GO:0005850">
    <property type="term" value="C:eukaryotic translation initiation factor 2 complex"/>
    <property type="evidence" value="ECO:0007669"/>
    <property type="project" value="TreeGrafter"/>
</dbReference>
<dbReference type="Proteomes" id="UP000728185">
    <property type="component" value="Unassembled WGS sequence"/>
</dbReference>
<sequence length="251" mass="27539">MSEESKLAKQDVDALDISSLSPLTPEVISRQATINIGTIGHVAHGKTTVVRAISTVHTIRHKNELIRNITIKLGYANAKIYKCDNDACPRPACYRSFGSATEDVLQCPRSGCSGNLRLQRHVSFVDCPGHDILMATMLNGAAVMDAALLLIASNEPCPQPQTSEHLAAVEIMRLKYIIILQNKIDLIKEGQAREQYEQILHFIKGTVAEGAPVVPISAQLKYNIDVVCDYIVNRIPVPVRDFTSAPRLIGM</sequence>
<reference evidence="7" key="1">
    <citation type="submission" date="2019-05" db="EMBL/GenBank/DDBJ databases">
        <title>Annotation for the trematode Fasciolopsis buski.</title>
        <authorList>
            <person name="Choi Y.-J."/>
        </authorList>
    </citation>
    <scope>NUCLEOTIDE SEQUENCE</scope>
    <source>
        <strain evidence="7">HT</strain>
        <tissue evidence="7">Whole worm</tissue>
    </source>
</reference>
<dbReference type="PRINTS" id="PR00315">
    <property type="entry name" value="ELONGATNFCT"/>
</dbReference>
<evidence type="ECO:0000259" key="6">
    <source>
        <dbReference type="PROSITE" id="PS51722"/>
    </source>
</evidence>
<evidence type="ECO:0000256" key="3">
    <source>
        <dbReference type="ARBA" id="ARBA00022801"/>
    </source>
</evidence>
<dbReference type="Pfam" id="PF00009">
    <property type="entry name" value="GTP_EFTU"/>
    <property type="match status" value="1"/>
</dbReference>
<dbReference type="GO" id="GO:0001731">
    <property type="term" value="P:formation of translation preinitiation complex"/>
    <property type="evidence" value="ECO:0007669"/>
    <property type="project" value="TreeGrafter"/>
</dbReference>
<dbReference type="FunFam" id="3.40.50.300:FF:000065">
    <property type="entry name" value="Eukaryotic translation initiation factor 2 subunit gamma"/>
    <property type="match status" value="1"/>
</dbReference>
<evidence type="ECO:0000313" key="7">
    <source>
        <dbReference type="EMBL" id="KAA0183720.1"/>
    </source>
</evidence>
<dbReference type="OrthoDB" id="1045173at2759"/>
<dbReference type="PANTHER" id="PTHR42854">
    <property type="entry name" value="EUKARYOTIC TRANSLATION INITIATION FACTOR 2 SUBUNIT 3 FAMILY MEMBER"/>
    <property type="match status" value="1"/>
</dbReference>
<proteinExistence type="predicted"/>
<organism evidence="7 8">
    <name type="scientific">Fasciolopsis buskii</name>
    <dbReference type="NCBI Taxonomy" id="27845"/>
    <lineage>
        <taxon>Eukaryota</taxon>
        <taxon>Metazoa</taxon>
        <taxon>Spiralia</taxon>
        <taxon>Lophotrochozoa</taxon>
        <taxon>Platyhelminthes</taxon>
        <taxon>Trematoda</taxon>
        <taxon>Digenea</taxon>
        <taxon>Plagiorchiida</taxon>
        <taxon>Echinostomata</taxon>
        <taxon>Echinostomatoidea</taxon>
        <taxon>Fasciolidae</taxon>
        <taxon>Fasciolopsis</taxon>
    </lineage>
</organism>
<dbReference type="InterPro" id="IPR044128">
    <property type="entry name" value="eIF2g_GTP-bd"/>
</dbReference>
<dbReference type="EMBL" id="LUCM01011610">
    <property type="protein sequence ID" value="KAA0183720.1"/>
    <property type="molecule type" value="Genomic_DNA"/>
</dbReference>
<feature type="domain" description="Tr-type G" evidence="6">
    <location>
        <begin position="31"/>
        <end position="239"/>
    </location>
</feature>
<dbReference type="SUPFAM" id="SSF52540">
    <property type="entry name" value="P-loop containing nucleoside triphosphate hydrolases"/>
    <property type="match status" value="1"/>
</dbReference>